<comment type="caution">
    <text evidence="5">The sequence shown here is derived from an EMBL/GenBank/DDBJ whole genome shotgun (WGS) entry which is preliminary data.</text>
</comment>
<feature type="non-terminal residue" evidence="5">
    <location>
        <position position="649"/>
    </location>
</feature>
<proteinExistence type="predicted"/>
<dbReference type="VEuPathDB" id="FungiDB:RhiirFUN_012593"/>
<organism evidence="5 6">
    <name type="scientific">Rhizophagus irregularis</name>
    <dbReference type="NCBI Taxonomy" id="588596"/>
    <lineage>
        <taxon>Eukaryota</taxon>
        <taxon>Fungi</taxon>
        <taxon>Fungi incertae sedis</taxon>
        <taxon>Mucoromycota</taxon>
        <taxon>Glomeromycotina</taxon>
        <taxon>Glomeromycetes</taxon>
        <taxon>Glomerales</taxon>
        <taxon>Glomeraceae</taxon>
        <taxon>Rhizophagus</taxon>
    </lineage>
</organism>
<feature type="domain" description="Crinkler effector protein N-terminal" evidence="4">
    <location>
        <begin position="4"/>
        <end position="104"/>
    </location>
</feature>
<dbReference type="GO" id="GO:0005576">
    <property type="term" value="C:extracellular region"/>
    <property type="evidence" value="ECO:0007669"/>
    <property type="project" value="UniProtKB-SubCell"/>
</dbReference>
<sequence length="649" mass="74597">MADITLFCLIQGNANALPQAFSLSINRNEDIGQLKKAIKAKKISDFKFFDANRLRIWKVQIRADNDKELSELTLHNNEQLLAKMKVNSYFTDKPLDNHIHIVVKPPELIHISLKLVLEAGLLREGGSVEYLGRYRIYRAMLHERCLCTEGEKYFSFTEFIQVARKLKPDETPTPYDFQSLKINGMTYREVRDKIYKFVSYMYEDSLFVDHFSIPWDDDLENRLRQLHSEKDVVDIFWGRSLKEDDTTWRVYVVFRDIPYLRKRTEIVMEDQMIRFITVEEGFADAEIRQRSLHDSQSTLKEIPKKLQKAFDEALDNELGQSFREMHYNLVGVSTGYKRTQGKLTEIPAIILYVRQKGILRRGCDKFPDEIRGYPVDVVEACFAIPYGYGVTSCQAYQKDVGLGSSIGITESQGTSGTLSAVVRDKKSGQMGILSCEHVCKFCESSTGIGTVIHQPSHKDLDNLIQSFVELEDKNPAFKKISEDSRSTINNDRQNSAIACYERGMRSNFFSKVHQKNFGVDTAFCIFNNSNRKLCPNQFAITQDLFKKANLPGDTCLNGFYTYEEFKNFDDEFGVFKVGRATGLTLGKYLPIDSAISIDLTNESIKFAKFAEEQGEQGQIPLHNSYHKEIFIGYMKSPLIQEIDKKRQKC</sequence>
<dbReference type="Proteomes" id="UP000234323">
    <property type="component" value="Unassembled WGS sequence"/>
</dbReference>
<accession>A0A2I1HQM6</accession>
<evidence type="ECO:0000313" key="5">
    <source>
        <dbReference type="EMBL" id="PKY61195.1"/>
    </source>
</evidence>
<dbReference type="EMBL" id="LLXI01005040">
    <property type="protein sequence ID" value="PKY61195.1"/>
    <property type="molecule type" value="Genomic_DNA"/>
</dbReference>
<comment type="subcellular location">
    <subcellularLocation>
        <location evidence="1">Host cell</location>
    </subcellularLocation>
    <subcellularLocation>
        <location evidence="2">Secreted</location>
    </subcellularLocation>
</comment>
<dbReference type="Pfam" id="PF20147">
    <property type="entry name" value="Crinkler"/>
    <property type="match status" value="1"/>
</dbReference>
<dbReference type="AlphaFoldDB" id="A0A2I1HQM6"/>
<evidence type="ECO:0000256" key="3">
    <source>
        <dbReference type="ARBA" id="ARBA00022525"/>
    </source>
</evidence>
<dbReference type="InterPro" id="IPR045379">
    <property type="entry name" value="Crinkler_N"/>
</dbReference>
<gene>
    <name evidence="5" type="ORF">RhiirA4_550880</name>
</gene>
<evidence type="ECO:0000256" key="1">
    <source>
        <dbReference type="ARBA" id="ARBA00004340"/>
    </source>
</evidence>
<evidence type="ECO:0000259" key="4">
    <source>
        <dbReference type="Pfam" id="PF20147"/>
    </source>
</evidence>
<name>A0A2I1HQM6_9GLOM</name>
<dbReference type="VEuPathDB" id="FungiDB:RhiirA1_536261"/>
<reference evidence="5 6" key="1">
    <citation type="submission" date="2015-10" db="EMBL/GenBank/DDBJ databases">
        <title>Genome analyses suggest a sexual origin of heterokaryosis in a supposedly ancient asexual fungus.</title>
        <authorList>
            <person name="Ropars J."/>
            <person name="Sedzielewska K."/>
            <person name="Noel J."/>
            <person name="Charron P."/>
            <person name="Farinelli L."/>
            <person name="Marton T."/>
            <person name="Kruger M."/>
            <person name="Pelin A."/>
            <person name="Brachmann A."/>
            <person name="Corradi N."/>
        </authorList>
    </citation>
    <scope>NUCLEOTIDE SEQUENCE [LARGE SCALE GENOMIC DNA]</scope>
    <source>
        <strain evidence="5 6">A4</strain>
    </source>
</reference>
<dbReference type="GO" id="GO:0043657">
    <property type="term" value="C:host cell"/>
    <property type="evidence" value="ECO:0007669"/>
    <property type="project" value="UniProtKB-SubCell"/>
</dbReference>
<protein>
    <recommendedName>
        <fullName evidence="4">Crinkler effector protein N-terminal domain-containing protein</fullName>
    </recommendedName>
</protein>
<dbReference type="VEuPathDB" id="FungiDB:RhiirA1_450138"/>
<keyword evidence="6" id="KW-1185">Reference proteome</keyword>
<dbReference type="VEuPathDB" id="FungiDB:FUN_011299"/>
<keyword evidence="3" id="KW-0964">Secreted</keyword>
<evidence type="ECO:0000313" key="6">
    <source>
        <dbReference type="Proteomes" id="UP000234323"/>
    </source>
</evidence>
<evidence type="ECO:0000256" key="2">
    <source>
        <dbReference type="ARBA" id="ARBA00004613"/>
    </source>
</evidence>